<name>A0A6A5S6H2_9PLEO</name>
<gene>
    <name evidence="2" type="ORF">M421DRAFT_112356</name>
</gene>
<evidence type="ECO:0000256" key="1">
    <source>
        <dbReference type="SAM" id="MobiDB-lite"/>
    </source>
</evidence>
<evidence type="ECO:0000313" key="3">
    <source>
        <dbReference type="Proteomes" id="UP000800082"/>
    </source>
</evidence>
<dbReference type="Proteomes" id="UP000800082">
    <property type="component" value="Unassembled WGS sequence"/>
</dbReference>
<proteinExistence type="predicted"/>
<reference evidence="2" key="1">
    <citation type="journal article" date="2020" name="Stud. Mycol.">
        <title>101 Dothideomycetes genomes: a test case for predicting lifestyles and emergence of pathogens.</title>
        <authorList>
            <person name="Haridas S."/>
            <person name="Albert R."/>
            <person name="Binder M."/>
            <person name="Bloem J."/>
            <person name="Labutti K."/>
            <person name="Salamov A."/>
            <person name="Andreopoulos B."/>
            <person name="Baker S."/>
            <person name="Barry K."/>
            <person name="Bills G."/>
            <person name="Bluhm B."/>
            <person name="Cannon C."/>
            <person name="Castanera R."/>
            <person name="Culley D."/>
            <person name="Daum C."/>
            <person name="Ezra D."/>
            <person name="Gonzalez J."/>
            <person name="Henrissat B."/>
            <person name="Kuo A."/>
            <person name="Liang C."/>
            <person name="Lipzen A."/>
            <person name="Lutzoni F."/>
            <person name="Magnuson J."/>
            <person name="Mondo S."/>
            <person name="Nolan M."/>
            <person name="Ohm R."/>
            <person name="Pangilinan J."/>
            <person name="Park H.-J."/>
            <person name="Ramirez L."/>
            <person name="Alfaro M."/>
            <person name="Sun H."/>
            <person name="Tritt A."/>
            <person name="Yoshinaga Y."/>
            <person name="Zwiers L.-H."/>
            <person name="Turgeon B."/>
            <person name="Goodwin S."/>
            <person name="Spatafora J."/>
            <person name="Crous P."/>
            <person name="Grigoriev I."/>
        </authorList>
    </citation>
    <scope>NUCLEOTIDE SEQUENCE</scope>
    <source>
        <strain evidence="2">CBS 183.55</strain>
    </source>
</reference>
<dbReference type="EMBL" id="ML978956">
    <property type="protein sequence ID" value="KAF1934086.1"/>
    <property type="molecule type" value="Genomic_DNA"/>
</dbReference>
<keyword evidence="3" id="KW-1185">Reference proteome</keyword>
<accession>A0A6A5S6H2</accession>
<evidence type="ECO:0000313" key="2">
    <source>
        <dbReference type="EMBL" id="KAF1934086.1"/>
    </source>
</evidence>
<organism evidence="2 3">
    <name type="scientific">Didymella exigua CBS 183.55</name>
    <dbReference type="NCBI Taxonomy" id="1150837"/>
    <lineage>
        <taxon>Eukaryota</taxon>
        <taxon>Fungi</taxon>
        <taxon>Dikarya</taxon>
        <taxon>Ascomycota</taxon>
        <taxon>Pezizomycotina</taxon>
        <taxon>Dothideomycetes</taxon>
        <taxon>Pleosporomycetidae</taxon>
        <taxon>Pleosporales</taxon>
        <taxon>Pleosporineae</taxon>
        <taxon>Didymellaceae</taxon>
        <taxon>Didymella</taxon>
    </lineage>
</organism>
<feature type="compositionally biased region" description="Low complexity" evidence="1">
    <location>
        <begin position="28"/>
        <end position="38"/>
    </location>
</feature>
<protein>
    <submittedName>
        <fullName evidence="2">Uncharacterized protein</fullName>
    </submittedName>
</protein>
<dbReference type="AlphaFoldDB" id="A0A6A5S6H2"/>
<dbReference type="RefSeq" id="XP_033454334.1">
    <property type="nucleotide sequence ID" value="XM_033587209.1"/>
</dbReference>
<feature type="region of interest" description="Disordered" evidence="1">
    <location>
        <begin position="28"/>
        <end position="52"/>
    </location>
</feature>
<dbReference type="GeneID" id="54344855"/>
<sequence>MISTSSLACTSTHHSYTWPFSKLASTASSAPSSQAQPTHLKHTRGQRERSKVTVVFKQSEERVAWRLALSPCLYR</sequence>